<feature type="transmembrane region" description="Helical" evidence="7">
    <location>
        <begin position="257"/>
        <end position="277"/>
    </location>
</feature>
<feature type="transmembrane region" description="Helical" evidence="7">
    <location>
        <begin position="55"/>
        <end position="73"/>
    </location>
</feature>
<dbReference type="CDD" id="cd17329">
    <property type="entry name" value="MFS_MdtH_MDR_like"/>
    <property type="match status" value="1"/>
</dbReference>
<accession>A0A7U2NCM6</accession>
<dbReference type="EMBL" id="CP059075">
    <property type="protein sequence ID" value="QRE02701.1"/>
    <property type="molecule type" value="Genomic_DNA"/>
</dbReference>
<dbReference type="Proteomes" id="UP000596329">
    <property type="component" value="Chromosome"/>
</dbReference>
<evidence type="ECO:0000313" key="9">
    <source>
        <dbReference type="EMBL" id="QRE02701.1"/>
    </source>
</evidence>
<feature type="transmembrane region" description="Helical" evidence="7">
    <location>
        <begin position="221"/>
        <end position="245"/>
    </location>
</feature>
<dbReference type="RefSeq" id="WP_094167100.1">
    <property type="nucleotide sequence ID" value="NZ_CP059075.1"/>
</dbReference>
<feature type="domain" description="Major facilitator superfamily (MFS) profile" evidence="8">
    <location>
        <begin position="19"/>
        <end position="401"/>
    </location>
</feature>
<dbReference type="InterPro" id="IPR036259">
    <property type="entry name" value="MFS_trans_sf"/>
</dbReference>
<keyword evidence="4 7" id="KW-0812">Transmembrane</keyword>
<evidence type="ECO:0000259" key="8">
    <source>
        <dbReference type="PROSITE" id="PS50850"/>
    </source>
</evidence>
<evidence type="ECO:0000313" key="10">
    <source>
        <dbReference type="Proteomes" id="UP000596329"/>
    </source>
</evidence>
<reference evidence="9 10" key="1">
    <citation type="submission" date="2020-07" db="EMBL/GenBank/DDBJ databases">
        <title>Genomic characterization of Flavobacterium psychrophilum strains.</title>
        <authorList>
            <person name="Castillo D."/>
            <person name="Jorgensen J."/>
            <person name="Middelboe M."/>
        </authorList>
    </citation>
    <scope>NUCLEOTIDE SEQUENCE [LARGE SCALE GENOMIC DNA]</scope>
    <source>
        <strain evidence="9 10">FPS-R7</strain>
    </source>
</reference>
<comment type="subcellular location">
    <subcellularLocation>
        <location evidence="1">Cell membrane</location>
        <topology evidence="1">Multi-pass membrane protein</topology>
    </subcellularLocation>
</comment>
<proteinExistence type="predicted"/>
<sequence>MFHRFFTRYINNFRGFSREIWILAIVTFINRAGVMVVPFLSKYLKENLHFTYSEVGWIMVGFGVGSVCGSWLGGKLSDKIGFYKIMLFSLFVSGIVLILLQFVNSFWGLVLGLFVLMVIADMFRPAMFVAIGAYAKPENRTRALTLVRLAINIGFAAGPALGGLIIMYIGYSGLFWIDGSTCIISIILFGLLVKEKKKFVDPEIETVTIAEVNSVFHDKPFWIFLVACLISGVLFFQLFTTIPLYHHEQFNLTELQTGLLLTLNGLIIFFLEMPFVSYIERNKISKLKVCGWGLLLMTISLSLLMINFWSGILIVMMVFMTFGEMFVFPFSNSFALSRAPKGHEGRYMAIFTMSYSCAHIFSSKAGLDVVSNFGYQKNWFLMTILGIISIFLIIWVIKLVDKENTNLKNS</sequence>
<dbReference type="InterPro" id="IPR050171">
    <property type="entry name" value="MFS_Transporters"/>
</dbReference>
<feature type="transmembrane region" description="Helical" evidence="7">
    <location>
        <begin position="146"/>
        <end position="169"/>
    </location>
</feature>
<dbReference type="GO" id="GO:0022857">
    <property type="term" value="F:transmembrane transporter activity"/>
    <property type="evidence" value="ECO:0007669"/>
    <property type="project" value="InterPro"/>
</dbReference>
<keyword evidence="3" id="KW-1003">Cell membrane</keyword>
<dbReference type="InterPro" id="IPR020846">
    <property type="entry name" value="MFS_dom"/>
</dbReference>
<name>A0A7U2NCM6_FLAPS</name>
<dbReference type="SUPFAM" id="SSF103473">
    <property type="entry name" value="MFS general substrate transporter"/>
    <property type="match status" value="1"/>
</dbReference>
<keyword evidence="2" id="KW-0813">Transport</keyword>
<dbReference type="InterPro" id="IPR011701">
    <property type="entry name" value="MFS"/>
</dbReference>
<feature type="transmembrane region" description="Helical" evidence="7">
    <location>
        <begin position="20"/>
        <end position="40"/>
    </location>
</feature>
<protein>
    <submittedName>
        <fullName evidence="9">MFS transporter</fullName>
    </submittedName>
</protein>
<dbReference type="Pfam" id="PF07690">
    <property type="entry name" value="MFS_1"/>
    <property type="match status" value="1"/>
</dbReference>
<evidence type="ECO:0000256" key="7">
    <source>
        <dbReference type="SAM" id="Phobius"/>
    </source>
</evidence>
<dbReference type="Gene3D" id="1.20.1250.20">
    <property type="entry name" value="MFS general substrate transporter like domains"/>
    <property type="match status" value="1"/>
</dbReference>
<keyword evidence="6 7" id="KW-0472">Membrane</keyword>
<dbReference type="GO" id="GO:0005886">
    <property type="term" value="C:plasma membrane"/>
    <property type="evidence" value="ECO:0007669"/>
    <property type="project" value="UniProtKB-SubCell"/>
</dbReference>
<gene>
    <name evidence="9" type="ORF">H0H26_07155</name>
</gene>
<dbReference type="PANTHER" id="PTHR23517">
    <property type="entry name" value="RESISTANCE PROTEIN MDTM, PUTATIVE-RELATED-RELATED"/>
    <property type="match status" value="1"/>
</dbReference>
<evidence type="ECO:0000256" key="4">
    <source>
        <dbReference type="ARBA" id="ARBA00022692"/>
    </source>
</evidence>
<organism evidence="9 10">
    <name type="scientific">Flavobacterium psychrophilum</name>
    <dbReference type="NCBI Taxonomy" id="96345"/>
    <lineage>
        <taxon>Bacteria</taxon>
        <taxon>Pseudomonadati</taxon>
        <taxon>Bacteroidota</taxon>
        <taxon>Flavobacteriia</taxon>
        <taxon>Flavobacteriales</taxon>
        <taxon>Flavobacteriaceae</taxon>
        <taxon>Flavobacterium</taxon>
    </lineage>
</organism>
<dbReference type="PANTHER" id="PTHR23517:SF2">
    <property type="entry name" value="MULTIDRUG RESISTANCE PROTEIN MDTH"/>
    <property type="match status" value="1"/>
</dbReference>
<feature type="transmembrane region" description="Helical" evidence="7">
    <location>
        <begin position="175"/>
        <end position="193"/>
    </location>
</feature>
<keyword evidence="5 7" id="KW-1133">Transmembrane helix</keyword>
<feature type="transmembrane region" description="Helical" evidence="7">
    <location>
        <begin position="109"/>
        <end position="134"/>
    </location>
</feature>
<evidence type="ECO:0000256" key="1">
    <source>
        <dbReference type="ARBA" id="ARBA00004651"/>
    </source>
</evidence>
<evidence type="ECO:0000256" key="6">
    <source>
        <dbReference type="ARBA" id="ARBA00023136"/>
    </source>
</evidence>
<evidence type="ECO:0000256" key="5">
    <source>
        <dbReference type="ARBA" id="ARBA00022989"/>
    </source>
</evidence>
<evidence type="ECO:0000256" key="2">
    <source>
        <dbReference type="ARBA" id="ARBA00022448"/>
    </source>
</evidence>
<feature type="transmembrane region" description="Helical" evidence="7">
    <location>
        <begin position="379"/>
        <end position="400"/>
    </location>
</feature>
<dbReference type="AlphaFoldDB" id="A0A7U2NCM6"/>
<evidence type="ECO:0000256" key="3">
    <source>
        <dbReference type="ARBA" id="ARBA00022475"/>
    </source>
</evidence>
<feature type="transmembrane region" description="Helical" evidence="7">
    <location>
        <begin position="85"/>
        <end position="103"/>
    </location>
</feature>
<dbReference type="PROSITE" id="PS50850">
    <property type="entry name" value="MFS"/>
    <property type="match status" value="1"/>
</dbReference>